<dbReference type="Proteomes" id="UP000077266">
    <property type="component" value="Unassembled WGS sequence"/>
</dbReference>
<evidence type="ECO:0000313" key="2">
    <source>
        <dbReference type="EMBL" id="KZV78174.1"/>
    </source>
</evidence>
<dbReference type="OrthoDB" id="2774821at2759"/>
<dbReference type="STRING" id="1314781.A0A166MLV1"/>
<dbReference type="InParanoid" id="A0A166MLV1"/>
<name>A0A166MLV1_EXIGL</name>
<organism evidence="2 3">
    <name type="scientific">Exidia glandulosa HHB12029</name>
    <dbReference type="NCBI Taxonomy" id="1314781"/>
    <lineage>
        <taxon>Eukaryota</taxon>
        <taxon>Fungi</taxon>
        <taxon>Dikarya</taxon>
        <taxon>Basidiomycota</taxon>
        <taxon>Agaricomycotina</taxon>
        <taxon>Agaricomycetes</taxon>
        <taxon>Auriculariales</taxon>
        <taxon>Exidiaceae</taxon>
        <taxon>Exidia</taxon>
    </lineage>
</organism>
<feature type="region of interest" description="Disordered" evidence="1">
    <location>
        <begin position="287"/>
        <end position="308"/>
    </location>
</feature>
<dbReference type="AlphaFoldDB" id="A0A166MLV1"/>
<dbReference type="EMBL" id="KV427068">
    <property type="protein sequence ID" value="KZV78174.1"/>
    <property type="molecule type" value="Genomic_DNA"/>
</dbReference>
<feature type="region of interest" description="Disordered" evidence="1">
    <location>
        <begin position="37"/>
        <end position="66"/>
    </location>
</feature>
<keyword evidence="3" id="KW-1185">Reference proteome</keyword>
<evidence type="ECO:0000256" key="1">
    <source>
        <dbReference type="SAM" id="MobiDB-lite"/>
    </source>
</evidence>
<sequence>MSTISTDEFNQLKDSVADLEKGMAGINTSLQALLARSPAQSSSASPATSSTTSATTTTTPQAATATAAQHVIAPRVVDLWAVPGSNANIPAQPAAPAAIHLAPGILPGAAATQTPYAGKSAPVRFPDIEQPVLQSALAHTLDFKDLIKLNPDYYSSSSSDNSVTVVNGQHTVTIAGVSSSTNTKPTKHFPNINALVGSFLVYFDILFFNLGLDLHDFESTWTLMHGGQLFTRHLLRLSESYSFSAILKYAQRFYNYRRSEMTMNIFTGWWFPDTSLMQELALPPRTFQAPSSRQANSTSTPNTGNSGAFVPRHETICRNFQLGTCPDPCKYGRKHVSAPASSSSTPTTPATK</sequence>
<evidence type="ECO:0000313" key="3">
    <source>
        <dbReference type="Proteomes" id="UP000077266"/>
    </source>
</evidence>
<proteinExistence type="predicted"/>
<gene>
    <name evidence="2" type="ORF">EXIGLDRAFT_789128</name>
</gene>
<reference evidence="2 3" key="1">
    <citation type="journal article" date="2016" name="Mol. Biol. Evol.">
        <title>Comparative Genomics of Early-Diverging Mushroom-Forming Fungi Provides Insights into the Origins of Lignocellulose Decay Capabilities.</title>
        <authorList>
            <person name="Nagy L.G."/>
            <person name="Riley R."/>
            <person name="Tritt A."/>
            <person name="Adam C."/>
            <person name="Daum C."/>
            <person name="Floudas D."/>
            <person name="Sun H."/>
            <person name="Yadav J.S."/>
            <person name="Pangilinan J."/>
            <person name="Larsson K.H."/>
            <person name="Matsuura K."/>
            <person name="Barry K."/>
            <person name="Labutti K."/>
            <person name="Kuo R."/>
            <person name="Ohm R.A."/>
            <person name="Bhattacharya S.S."/>
            <person name="Shirouzu T."/>
            <person name="Yoshinaga Y."/>
            <person name="Martin F.M."/>
            <person name="Grigoriev I.V."/>
            <person name="Hibbett D.S."/>
        </authorList>
    </citation>
    <scope>NUCLEOTIDE SEQUENCE [LARGE SCALE GENOMIC DNA]</scope>
    <source>
        <strain evidence="2 3">HHB12029</strain>
    </source>
</reference>
<protein>
    <submittedName>
        <fullName evidence="2">Uncharacterized protein</fullName>
    </submittedName>
</protein>
<accession>A0A166MLV1</accession>
<feature type="compositionally biased region" description="Polar residues" evidence="1">
    <location>
        <begin position="288"/>
        <end position="306"/>
    </location>
</feature>